<dbReference type="AlphaFoldDB" id="A0A072VA95"/>
<evidence type="ECO:0000313" key="3">
    <source>
        <dbReference type="Proteomes" id="UP000002051"/>
    </source>
</evidence>
<keyword evidence="3" id="KW-1185">Reference proteome</keyword>
<evidence type="ECO:0000313" key="2">
    <source>
        <dbReference type="EnsemblPlants" id="KEH38727"/>
    </source>
</evidence>
<sequence>MGDIPGNSRVSRQCLKSYVMLQMVSEQTSSSTLWFGDEPSGSWWASHFIRTPQLSVLTWSILMMGDLPGNSR</sequence>
<reference evidence="1 3" key="2">
    <citation type="journal article" date="2014" name="BMC Genomics">
        <title>An improved genome release (version Mt4.0) for the model legume Medicago truncatula.</title>
        <authorList>
            <person name="Tang H."/>
            <person name="Krishnakumar V."/>
            <person name="Bidwell S."/>
            <person name="Rosen B."/>
            <person name="Chan A."/>
            <person name="Zhou S."/>
            <person name="Gentzbittel L."/>
            <person name="Childs K.L."/>
            <person name="Yandell M."/>
            <person name="Gundlach H."/>
            <person name="Mayer K.F."/>
            <person name="Schwartz D.C."/>
            <person name="Town C.D."/>
        </authorList>
    </citation>
    <scope>GENOME REANNOTATION</scope>
    <source>
        <strain evidence="1">A17</strain>
        <strain evidence="2 3">cv. Jemalong A17</strain>
    </source>
</reference>
<reference evidence="1 3" key="1">
    <citation type="journal article" date="2011" name="Nature">
        <title>The Medicago genome provides insight into the evolution of rhizobial symbioses.</title>
        <authorList>
            <person name="Young N.D."/>
            <person name="Debelle F."/>
            <person name="Oldroyd G.E."/>
            <person name="Geurts R."/>
            <person name="Cannon S.B."/>
            <person name="Udvardi M.K."/>
            <person name="Benedito V.A."/>
            <person name="Mayer K.F."/>
            <person name="Gouzy J."/>
            <person name="Schoof H."/>
            <person name="Van de Peer Y."/>
            <person name="Proost S."/>
            <person name="Cook D.R."/>
            <person name="Meyers B.C."/>
            <person name="Spannagl M."/>
            <person name="Cheung F."/>
            <person name="De Mita S."/>
            <person name="Krishnakumar V."/>
            <person name="Gundlach H."/>
            <person name="Zhou S."/>
            <person name="Mudge J."/>
            <person name="Bharti A.K."/>
            <person name="Murray J.D."/>
            <person name="Naoumkina M.A."/>
            <person name="Rosen B."/>
            <person name="Silverstein K.A."/>
            <person name="Tang H."/>
            <person name="Rombauts S."/>
            <person name="Zhao P.X."/>
            <person name="Zhou P."/>
            <person name="Barbe V."/>
            <person name="Bardou P."/>
            <person name="Bechner M."/>
            <person name="Bellec A."/>
            <person name="Berger A."/>
            <person name="Berges H."/>
            <person name="Bidwell S."/>
            <person name="Bisseling T."/>
            <person name="Choisne N."/>
            <person name="Couloux A."/>
            <person name="Denny R."/>
            <person name="Deshpande S."/>
            <person name="Dai X."/>
            <person name="Doyle J.J."/>
            <person name="Dudez A.M."/>
            <person name="Farmer A.D."/>
            <person name="Fouteau S."/>
            <person name="Franken C."/>
            <person name="Gibelin C."/>
            <person name="Gish J."/>
            <person name="Goldstein S."/>
            <person name="Gonzalez A.J."/>
            <person name="Green P.J."/>
            <person name="Hallab A."/>
            <person name="Hartog M."/>
            <person name="Hua A."/>
            <person name="Humphray S.J."/>
            <person name="Jeong D.H."/>
            <person name="Jing Y."/>
            <person name="Jocker A."/>
            <person name="Kenton S.M."/>
            <person name="Kim D.J."/>
            <person name="Klee K."/>
            <person name="Lai H."/>
            <person name="Lang C."/>
            <person name="Lin S."/>
            <person name="Macmil S.L."/>
            <person name="Magdelenat G."/>
            <person name="Matthews L."/>
            <person name="McCorrison J."/>
            <person name="Monaghan E.L."/>
            <person name="Mun J.H."/>
            <person name="Najar F.Z."/>
            <person name="Nicholson C."/>
            <person name="Noirot C."/>
            <person name="O'Bleness M."/>
            <person name="Paule C.R."/>
            <person name="Poulain J."/>
            <person name="Prion F."/>
            <person name="Qin B."/>
            <person name="Qu C."/>
            <person name="Retzel E.F."/>
            <person name="Riddle C."/>
            <person name="Sallet E."/>
            <person name="Samain S."/>
            <person name="Samson N."/>
            <person name="Sanders I."/>
            <person name="Saurat O."/>
            <person name="Scarpelli C."/>
            <person name="Schiex T."/>
            <person name="Segurens B."/>
            <person name="Severin A.J."/>
            <person name="Sherrier D.J."/>
            <person name="Shi R."/>
            <person name="Sims S."/>
            <person name="Singer S.R."/>
            <person name="Sinharoy S."/>
            <person name="Sterck L."/>
            <person name="Viollet A."/>
            <person name="Wang B.B."/>
            <person name="Wang K."/>
            <person name="Wang M."/>
            <person name="Wang X."/>
            <person name="Warfsmann J."/>
            <person name="Weissenbach J."/>
            <person name="White D.D."/>
            <person name="White J.D."/>
            <person name="Wiley G.B."/>
            <person name="Wincker P."/>
            <person name="Xing Y."/>
            <person name="Yang L."/>
            <person name="Yao Z."/>
            <person name="Ying F."/>
            <person name="Zhai J."/>
            <person name="Zhou L."/>
            <person name="Zuber A."/>
            <person name="Denarie J."/>
            <person name="Dixon R.A."/>
            <person name="May G.D."/>
            <person name="Schwartz D.C."/>
            <person name="Rogers J."/>
            <person name="Quetier F."/>
            <person name="Town C.D."/>
            <person name="Roe B.A."/>
        </authorList>
    </citation>
    <scope>NUCLEOTIDE SEQUENCE [LARGE SCALE GENOMIC DNA]</scope>
    <source>
        <strain evidence="1">A17</strain>
        <strain evidence="2 3">cv. Jemalong A17</strain>
    </source>
</reference>
<organism evidence="1 3">
    <name type="scientific">Medicago truncatula</name>
    <name type="common">Barrel medic</name>
    <name type="synonym">Medicago tribuloides</name>
    <dbReference type="NCBI Taxonomy" id="3880"/>
    <lineage>
        <taxon>Eukaryota</taxon>
        <taxon>Viridiplantae</taxon>
        <taxon>Streptophyta</taxon>
        <taxon>Embryophyta</taxon>
        <taxon>Tracheophyta</taxon>
        <taxon>Spermatophyta</taxon>
        <taxon>Magnoliopsida</taxon>
        <taxon>eudicotyledons</taxon>
        <taxon>Gunneridae</taxon>
        <taxon>Pentapetalae</taxon>
        <taxon>rosids</taxon>
        <taxon>fabids</taxon>
        <taxon>Fabales</taxon>
        <taxon>Fabaceae</taxon>
        <taxon>Papilionoideae</taxon>
        <taxon>50 kb inversion clade</taxon>
        <taxon>NPAAA clade</taxon>
        <taxon>Hologalegina</taxon>
        <taxon>IRL clade</taxon>
        <taxon>Trifolieae</taxon>
        <taxon>Medicago</taxon>
    </lineage>
</organism>
<proteinExistence type="predicted"/>
<dbReference type="EMBL" id="CM001218">
    <property type="protein sequence ID" value="KEH38727.1"/>
    <property type="molecule type" value="Genomic_DNA"/>
</dbReference>
<reference evidence="2" key="3">
    <citation type="submission" date="2015-04" db="UniProtKB">
        <authorList>
            <consortium name="EnsemblPlants"/>
        </authorList>
    </citation>
    <scope>IDENTIFICATION</scope>
    <source>
        <strain evidence="2">cv. Jemalong A17</strain>
    </source>
</reference>
<dbReference type="HOGENOM" id="CLU_2725955_0_0_1"/>
<gene>
    <name evidence="1" type="ordered locus">MTR_2g079160</name>
</gene>
<accession>A0A072VA95</accession>
<name>A0A072VA95_MEDTR</name>
<protein>
    <submittedName>
        <fullName evidence="1 2">Uncharacterized protein</fullName>
    </submittedName>
</protein>
<evidence type="ECO:0000313" key="1">
    <source>
        <dbReference type="EMBL" id="KEH38727.1"/>
    </source>
</evidence>
<dbReference type="EnsemblPlants" id="KEH38727">
    <property type="protein sequence ID" value="KEH38727"/>
    <property type="gene ID" value="MTR_2g079160"/>
</dbReference>
<dbReference type="Proteomes" id="UP000002051">
    <property type="component" value="Chromosome 2"/>
</dbReference>